<dbReference type="InterPro" id="IPR019265">
    <property type="entry name" value="RTRAF"/>
</dbReference>
<dbReference type="Pfam" id="PF01974">
    <property type="entry name" value="tRNA_int_endo"/>
    <property type="match status" value="1"/>
</dbReference>
<dbReference type="EC" id="4.6.1.16" evidence="2"/>
<dbReference type="GO" id="GO:0003676">
    <property type="term" value="F:nucleic acid binding"/>
    <property type="evidence" value="ECO:0007669"/>
    <property type="project" value="InterPro"/>
</dbReference>
<dbReference type="Proteomes" id="UP001175271">
    <property type="component" value="Unassembled WGS sequence"/>
</dbReference>
<dbReference type="SUPFAM" id="SSF53032">
    <property type="entry name" value="tRNA-intron endonuclease catalytic domain-like"/>
    <property type="match status" value="1"/>
</dbReference>
<dbReference type="InterPro" id="IPR006677">
    <property type="entry name" value="tRNA_intron_Endonuc_cat-like"/>
</dbReference>
<evidence type="ECO:0000313" key="7">
    <source>
        <dbReference type="Proteomes" id="UP001175271"/>
    </source>
</evidence>
<feature type="region of interest" description="Disordered" evidence="4">
    <location>
        <begin position="378"/>
        <end position="398"/>
    </location>
</feature>
<evidence type="ECO:0000259" key="5">
    <source>
        <dbReference type="Pfam" id="PF01974"/>
    </source>
</evidence>
<evidence type="ECO:0000256" key="2">
    <source>
        <dbReference type="ARBA" id="ARBA00012573"/>
    </source>
</evidence>
<evidence type="ECO:0000256" key="1">
    <source>
        <dbReference type="ARBA" id="ARBA00008078"/>
    </source>
</evidence>
<proteinExistence type="inferred from homology"/>
<comment type="similarity">
    <text evidence="1">Belongs to the tRNA-intron endonuclease family.</text>
</comment>
<dbReference type="GO" id="GO:0000214">
    <property type="term" value="C:tRNA-intron endonuclease complex"/>
    <property type="evidence" value="ECO:0007669"/>
    <property type="project" value="TreeGrafter"/>
</dbReference>
<dbReference type="Pfam" id="PF10036">
    <property type="entry name" value="RLL"/>
    <property type="match status" value="1"/>
</dbReference>
<accession>A0AA39LNB4</accession>
<dbReference type="InterPro" id="IPR036167">
    <property type="entry name" value="tRNA_intron_Endo_cat-like_sf"/>
</dbReference>
<feature type="domain" description="tRNA intron endonuclease catalytic" evidence="5">
    <location>
        <begin position="274"/>
        <end position="351"/>
    </location>
</feature>
<dbReference type="InterPro" id="IPR011856">
    <property type="entry name" value="tRNA_endonuc-like_dom_sf"/>
</dbReference>
<protein>
    <recommendedName>
        <fullName evidence="2">tRNA-intron lyase</fullName>
        <ecNumber evidence="2">4.6.1.16</ecNumber>
    </recommendedName>
</protein>
<comment type="caution">
    <text evidence="6">The sequence shown here is derived from an EMBL/GenBank/DDBJ whole genome shotgun (WGS) entry which is preliminary data.</text>
</comment>
<dbReference type="GO" id="GO:0005737">
    <property type="term" value="C:cytoplasm"/>
    <property type="evidence" value="ECO:0007669"/>
    <property type="project" value="TreeGrafter"/>
</dbReference>
<evidence type="ECO:0000256" key="4">
    <source>
        <dbReference type="SAM" id="MobiDB-lite"/>
    </source>
</evidence>
<name>A0AA39LNB4_9BILA</name>
<reference evidence="6" key="1">
    <citation type="submission" date="2023-06" db="EMBL/GenBank/DDBJ databases">
        <title>Genomic analysis of the entomopathogenic nematode Steinernema hermaphroditum.</title>
        <authorList>
            <person name="Schwarz E.M."/>
            <person name="Heppert J.K."/>
            <person name="Baniya A."/>
            <person name="Schwartz H.T."/>
            <person name="Tan C.-H."/>
            <person name="Antoshechkin I."/>
            <person name="Sternberg P.W."/>
            <person name="Goodrich-Blair H."/>
            <person name="Dillman A.R."/>
        </authorList>
    </citation>
    <scope>NUCLEOTIDE SEQUENCE</scope>
    <source>
        <strain evidence="6">PS9179</strain>
        <tissue evidence="6">Whole animal</tissue>
    </source>
</reference>
<dbReference type="PANTHER" id="PTHR21227">
    <property type="entry name" value="TRNA-SPLICING ENDONUCLEASE SUBUNIT SEN2"/>
    <property type="match status" value="1"/>
</dbReference>
<sequence length="398" mass="44919">MERLESMETSQSVELLKMLEELDLSNERNRAAIERMRQHLKITEHPDPSVVLRAVCKRILGSSDVPRNGASSDQSRKFALNKFDLGITSSGDAKVDTAVRALRLLHVQNMRELQTGINQTLIAVQSVTANPKTDDFDGFSTAPLERFVLPRSGSARALRKLRGEARRVFDARRHPVFLRKLPTSPSVGRLCACFGKRPVRNGKRGERQTKVKLEELEVEDPVRKWKNLTFGDRGLRLSPEEALYLVAELKVLTVDGHGLNDLWKHYVSRFGRKFVGRCAVYRHLRRQGWVPKPGISLGCDYAVYRCGPDYYHSSAGVTIRESGKSIKSEDFQTLVRSLANMRKAFVLMVITVPEAIDSPNCLDDAVISDLGTNGRWTMPNPETLMFEDDEDSENPKIN</sequence>
<keyword evidence="7" id="KW-1185">Reference proteome</keyword>
<evidence type="ECO:0000256" key="3">
    <source>
        <dbReference type="ARBA" id="ARBA00034031"/>
    </source>
</evidence>
<dbReference type="EMBL" id="JAUCMV010000004">
    <property type="protein sequence ID" value="KAK0403339.1"/>
    <property type="molecule type" value="Genomic_DNA"/>
</dbReference>
<gene>
    <name evidence="6" type="ORF">QR680_016868</name>
</gene>
<dbReference type="CDD" id="cd22363">
    <property type="entry name" value="tRNA-intron_lyase_C"/>
    <property type="match status" value="1"/>
</dbReference>
<dbReference type="GO" id="GO:0000213">
    <property type="term" value="F:tRNA-intron lyase activity"/>
    <property type="evidence" value="ECO:0007669"/>
    <property type="project" value="UniProtKB-EC"/>
</dbReference>
<dbReference type="InterPro" id="IPR006676">
    <property type="entry name" value="tRNA_splic"/>
</dbReference>
<dbReference type="GO" id="GO:0000379">
    <property type="term" value="P:tRNA-type intron splice site recognition and cleavage"/>
    <property type="evidence" value="ECO:0007669"/>
    <property type="project" value="TreeGrafter"/>
</dbReference>
<evidence type="ECO:0000313" key="6">
    <source>
        <dbReference type="EMBL" id="KAK0403339.1"/>
    </source>
</evidence>
<dbReference type="PANTHER" id="PTHR21227:SF0">
    <property type="entry name" value="TRNA-SPLICING ENDONUCLEASE SUBUNIT SEN2"/>
    <property type="match status" value="1"/>
</dbReference>
<dbReference type="AlphaFoldDB" id="A0AA39LNB4"/>
<comment type="catalytic activity">
    <reaction evidence="3">
        <text>pretRNA = a 3'-half-tRNA molecule with a 5'-OH end + a 5'-half-tRNA molecule with a 2',3'-cyclic phosphate end + an intron with a 2',3'-cyclic phosphate and a 5'-hydroxyl terminus.</text>
        <dbReference type="EC" id="4.6.1.16"/>
    </reaction>
</comment>
<dbReference type="Gene3D" id="3.40.1350.10">
    <property type="match status" value="1"/>
</dbReference>
<organism evidence="6 7">
    <name type="scientific">Steinernema hermaphroditum</name>
    <dbReference type="NCBI Taxonomy" id="289476"/>
    <lineage>
        <taxon>Eukaryota</taxon>
        <taxon>Metazoa</taxon>
        <taxon>Ecdysozoa</taxon>
        <taxon>Nematoda</taxon>
        <taxon>Chromadorea</taxon>
        <taxon>Rhabditida</taxon>
        <taxon>Tylenchina</taxon>
        <taxon>Panagrolaimomorpha</taxon>
        <taxon>Strongyloidoidea</taxon>
        <taxon>Steinernematidae</taxon>
        <taxon>Steinernema</taxon>
    </lineage>
</organism>